<protein>
    <submittedName>
        <fullName evidence="3">CubicO group peptidase, beta-lactamase class C family</fullName>
    </submittedName>
</protein>
<dbReference type="EMBL" id="FWZT01000041">
    <property type="protein sequence ID" value="SMF82434.1"/>
    <property type="molecule type" value="Genomic_DNA"/>
</dbReference>
<reference evidence="4" key="1">
    <citation type="submission" date="2017-04" db="EMBL/GenBank/DDBJ databases">
        <authorList>
            <person name="Varghese N."/>
            <person name="Submissions S."/>
        </authorList>
    </citation>
    <scope>NUCLEOTIDE SEQUENCE [LARGE SCALE GENOMIC DNA]</scope>
    <source>
        <strain evidence="4">RKEM611</strain>
    </source>
</reference>
<dbReference type="Gene3D" id="3.40.710.10">
    <property type="entry name" value="DD-peptidase/beta-lactamase superfamily"/>
    <property type="match status" value="1"/>
</dbReference>
<dbReference type="OrthoDB" id="9814204at2"/>
<feature type="domain" description="Beta-lactamase-related" evidence="2">
    <location>
        <begin position="81"/>
        <end position="345"/>
    </location>
</feature>
<dbReference type="STRING" id="1513793.SAMN06296036_1419"/>
<accession>A0A1Y6CR71</accession>
<dbReference type="InterPro" id="IPR001466">
    <property type="entry name" value="Beta-lactam-related"/>
</dbReference>
<dbReference type="InterPro" id="IPR050789">
    <property type="entry name" value="Diverse_Enzym_Activities"/>
</dbReference>
<feature type="region of interest" description="Disordered" evidence="1">
    <location>
        <begin position="38"/>
        <end position="59"/>
    </location>
</feature>
<evidence type="ECO:0000313" key="4">
    <source>
        <dbReference type="Proteomes" id="UP000192907"/>
    </source>
</evidence>
<dbReference type="PANTHER" id="PTHR43283:SF7">
    <property type="entry name" value="BETA-LACTAMASE-RELATED DOMAIN-CONTAINING PROTEIN"/>
    <property type="match status" value="1"/>
</dbReference>
<dbReference type="PROSITE" id="PS51257">
    <property type="entry name" value="PROKAR_LIPOPROTEIN"/>
    <property type="match status" value="1"/>
</dbReference>
<proteinExistence type="predicted"/>
<keyword evidence="4" id="KW-1185">Reference proteome</keyword>
<dbReference type="SUPFAM" id="SSF56601">
    <property type="entry name" value="beta-lactamase/transpeptidase-like"/>
    <property type="match status" value="1"/>
</dbReference>
<gene>
    <name evidence="3" type="ORF">SAMN06296036_1419</name>
</gene>
<dbReference type="Pfam" id="PF00144">
    <property type="entry name" value="Beta-lactamase"/>
    <property type="match status" value="1"/>
</dbReference>
<dbReference type="RefSeq" id="WP_132326117.1">
    <property type="nucleotide sequence ID" value="NZ_FWZT01000041.1"/>
</dbReference>
<evidence type="ECO:0000256" key="1">
    <source>
        <dbReference type="SAM" id="MobiDB-lite"/>
    </source>
</evidence>
<dbReference type="InterPro" id="IPR012338">
    <property type="entry name" value="Beta-lactam/transpept-like"/>
</dbReference>
<dbReference type="Proteomes" id="UP000192907">
    <property type="component" value="Unassembled WGS sequence"/>
</dbReference>
<evidence type="ECO:0000259" key="2">
    <source>
        <dbReference type="Pfam" id="PF00144"/>
    </source>
</evidence>
<dbReference type="PANTHER" id="PTHR43283">
    <property type="entry name" value="BETA-LACTAMASE-RELATED"/>
    <property type="match status" value="1"/>
</dbReference>
<sequence>MLKFFKIKDQKSKTRETSTIVRLSLGVITALFIGCGEKDKDQSSPTIPQLKLSGPEEEGMEAESLEQARDYAFNIAENTQSLVILRNGRIVAEWYEEGKDKDSLGTSWSMAKSMASALVGIALDRGEIDSLEVPLSDYFPDWENAKIDNITLRHLLEMRSGLDWNENEQAPVMALESQDHLAYALNRPVAYEPGQRFNYSSGDSMLLAQVIQQATGEDLADYAENHLWQPIGVNADWWKDGEGNYLTYCCVDATARDYAKFGQLFLDLGKTGDQQVISESWVQESTNAAPDLDRYGLHWWTNKNESQVIGAPENMFVAAGLHEQFIFVFPDQNLVVVRNSTYRRTSEEAVAELGVGIETQGDPNWDSASLILPILKSVGYTP</sequence>
<dbReference type="AlphaFoldDB" id="A0A1Y6CR71"/>
<organism evidence="3 4">
    <name type="scientific">Pseudobacteriovorax antillogorgiicola</name>
    <dbReference type="NCBI Taxonomy" id="1513793"/>
    <lineage>
        <taxon>Bacteria</taxon>
        <taxon>Pseudomonadati</taxon>
        <taxon>Bdellovibrionota</taxon>
        <taxon>Oligoflexia</taxon>
        <taxon>Oligoflexales</taxon>
        <taxon>Pseudobacteriovoracaceae</taxon>
        <taxon>Pseudobacteriovorax</taxon>
    </lineage>
</organism>
<name>A0A1Y6CR71_9BACT</name>
<evidence type="ECO:0000313" key="3">
    <source>
        <dbReference type="EMBL" id="SMF82434.1"/>
    </source>
</evidence>